<comment type="caution">
    <text evidence="2">The sequence shown here is derived from an EMBL/GenBank/DDBJ whole genome shotgun (WGS) entry which is preliminary data.</text>
</comment>
<evidence type="ECO:0000313" key="4">
    <source>
        <dbReference type="Proteomes" id="UP000641853"/>
    </source>
</evidence>
<dbReference type="Proteomes" id="UP000654922">
    <property type="component" value="Unassembled WGS sequence"/>
</dbReference>
<accession>A0A8H6UUM4</accession>
<proteinExistence type="predicted"/>
<dbReference type="OrthoDB" id="4481535at2759"/>
<evidence type="ECO:0000256" key="1">
    <source>
        <dbReference type="SAM" id="MobiDB-lite"/>
    </source>
</evidence>
<evidence type="ECO:0000313" key="5">
    <source>
        <dbReference type="Proteomes" id="UP000654922"/>
    </source>
</evidence>
<dbReference type="Proteomes" id="UP000641853">
    <property type="component" value="Unassembled WGS sequence"/>
</dbReference>
<dbReference type="AlphaFoldDB" id="A0A8H6UUM4"/>
<protein>
    <submittedName>
        <fullName evidence="2">Uncharacterized protein</fullName>
    </submittedName>
</protein>
<keyword evidence="4" id="KW-1185">Reference proteome</keyword>
<organism evidence="2 5">
    <name type="scientific">Aspergillus felis</name>
    <dbReference type="NCBI Taxonomy" id="1287682"/>
    <lineage>
        <taxon>Eukaryota</taxon>
        <taxon>Fungi</taxon>
        <taxon>Dikarya</taxon>
        <taxon>Ascomycota</taxon>
        <taxon>Pezizomycotina</taxon>
        <taxon>Eurotiomycetes</taxon>
        <taxon>Eurotiomycetidae</taxon>
        <taxon>Eurotiales</taxon>
        <taxon>Aspergillaceae</taxon>
        <taxon>Aspergillus</taxon>
        <taxon>Aspergillus subgen. Fumigati</taxon>
    </lineage>
</organism>
<feature type="compositionally biased region" description="Polar residues" evidence="1">
    <location>
        <begin position="109"/>
        <end position="125"/>
    </location>
</feature>
<gene>
    <name evidence="2" type="ORF">CNMCM5623_008476</name>
    <name evidence="3" type="ORF">CNMCM7691_000603</name>
</gene>
<name>A0A8H6UUM4_9EURO</name>
<sequence length="181" mass="20134">MEYLLLIFRKWGETETYWLINRPGLPVSPDSPLLHNTPADPILIPDLLASLTETLTSDMAVYLGYQFTNTWTTPTPTTTTTTTANESQSKPTDHFVLLERHNSTYKANIQTQTQSHPQTPNQNQGEAEAGAENKDSRNTHHLSIPGSISWVSRDMSRINEHLSQALEICGSDLCALLAGNE</sequence>
<evidence type="ECO:0000313" key="2">
    <source>
        <dbReference type="EMBL" id="KAF7163670.1"/>
    </source>
</evidence>
<dbReference type="EMBL" id="JACBAE010001341">
    <property type="protein sequence ID" value="KAF7163670.1"/>
    <property type="molecule type" value="Genomic_DNA"/>
</dbReference>
<dbReference type="EMBL" id="JACBAG010001814">
    <property type="protein sequence ID" value="KAF7181385.1"/>
    <property type="molecule type" value="Genomic_DNA"/>
</dbReference>
<evidence type="ECO:0000313" key="3">
    <source>
        <dbReference type="EMBL" id="KAF7181385.1"/>
    </source>
</evidence>
<reference evidence="2" key="1">
    <citation type="submission" date="2020-06" db="EMBL/GenBank/DDBJ databases">
        <title>Draft genome sequences of strains closely related to Aspergillus parafelis and Aspergillus hiratsukae.</title>
        <authorList>
            <person name="Dos Santos R.A.C."/>
            <person name="Rivero-Menendez O."/>
            <person name="Steenwyk J.L."/>
            <person name="Mead M.E."/>
            <person name="Goldman G.H."/>
            <person name="Alastruey-Izquierdo A."/>
            <person name="Rokas A."/>
        </authorList>
    </citation>
    <scope>NUCLEOTIDE SEQUENCE</scope>
    <source>
        <strain evidence="2">CNM-CM5623</strain>
        <strain evidence="3">CNM-CM7691</strain>
    </source>
</reference>
<feature type="region of interest" description="Disordered" evidence="1">
    <location>
        <begin position="109"/>
        <end position="145"/>
    </location>
</feature>